<feature type="transmembrane region" description="Helical" evidence="2">
    <location>
        <begin position="17"/>
        <end position="35"/>
    </location>
</feature>
<accession>A0AAD7XCS1</accession>
<evidence type="ECO:0000256" key="1">
    <source>
        <dbReference type="SAM" id="MobiDB-lite"/>
    </source>
</evidence>
<name>A0AAD7XCS1_9APHY</name>
<keyword evidence="5" id="KW-1185">Reference proteome</keyword>
<evidence type="ECO:0000259" key="3">
    <source>
        <dbReference type="Pfam" id="PF20151"/>
    </source>
</evidence>
<dbReference type="EMBL" id="JAPEVG010000023">
    <property type="protein sequence ID" value="KAJ8495539.1"/>
    <property type="molecule type" value="Genomic_DNA"/>
</dbReference>
<gene>
    <name evidence="4" type="ORF">ONZ51_g1680</name>
</gene>
<feature type="region of interest" description="Disordered" evidence="1">
    <location>
        <begin position="301"/>
        <end position="329"/>
    </location>
</feature>
<dbReference type="Pfam" id="PF20151">
    <property type="entry name" value="DUF6533"/>
    <property type="match status" value="1"/>
</dbReference>
<protein>
    <recommendedName>
        <fullName evidence="3">DUF6533 domain-containing protein</fullName>
    </recommendedName>
</protein>
<comment type="caution">
    <text evidence="4">The sequence shown here is derived from an EMBL/GenBank/DDBJ whole genome shotgun (WGS) entry which is preliminary data.</text>
</comment>
<evidence type="ECO:0000256" key="2">
    <source>
        <dbReference type="SAM" id="Phobius"/>
    </source>
</evidence>
<sequence length="329" mass="36211">MSSQSESLQAVELADTFITNIALFAEATLIFYEYANTIDNEVRLIWRRRITGASVIFFLNRYIMIADSIITIASFPAMSNLSCVQILPSYTHDQCYALGWIDVVLSVLPYFLWNAFTTMRVYAVSGRDWRIAAVVCILNIGPIVVVLISRVPLIAGDAIVILVTWWKTYKLKKAADEARVTTSLVDLLLRDGSIYFGTMLVLNSLHIMMNHVAKVSFMGDVADVVTSILISRFIMNLRDIDTGGPGSRSTGYEVGGPGSWHAMTQRSAGGGHGDTVVFANDLVGSMGGTLERSMWAQSRFHTPEPAGVIREDAEPGSPVSRESGEKRSR</sequence>
<evidence type="ECO:0000313" key="4">
    <source>
        <dbReference type="EMBL" id="KAJ8495539.1"/>
    </source>
</evidence>
<proteinExistence type="predicted"/>
<feature type="transmembrane region" description="Helical" evidence="2">
    <location>
        <begin position="55"/>
        <end position="77"/>
    </location>
</feature>
<keyword evidence="2" id="KW-0812">Transmembrane</keyword>
<keyword evidence="2" id="KW-1133">Transmembrane helix</keyword>
<evidence type="ECO:0000313" key="5">
    <source>
        <dbReference type="Proteomes" id="UP001215151"/>
    </source>
</evidence>
<organism evidence="4 5">
    <name type="scientific">Trametes cubensis</name>
    <dbReference type="NCBI Taxonomy" id="1111947"/>
    <lineage>
        <taxon>Eukaryota</taxon>
        <taxon>Fungi</taxon>
        <taxon>Dikarya</taxon>
        <taxon>Basidiomycota</taxon>
        <taxon>Agaricomycotina</taxon>
        <taxon>Agaricomycetes</taxon>
        <taxon>Polyporales</taxon>
        <taxon>Polyporaceae</taxon>
        <taxon>Trametes</taxon>
    </lineage>
</organism>
<feature type="domain" description="DUF6533" evidence="3">
    <location>
        <begin position="24"/>
        <end position="66"/>
    </location>
</feature>
<dbReference type="Proteomes" id="UP001215151">
    <property type="component" value="Unassembled WGS sequence"/>
</dbReference>
<feature type="transmembrane region" description="Helical" evidence="2">
    <location>
        <begin position="97"/>
        <end position="117"/>
    </location>
</feature>
<keyword evidence="2" id="KW-0472">Membrane</keyword>
<dbReference type="InterPro" id="IPR045340">
    <property type="entry name" value="DUF6533"/>
</dbReference>
<feature type="transmembrane region" description="Helical" evidence="2">
    <location>
        <begin position="129"/>
        <end position="148"/>
    </location>
</feature>
<reference evidence="4" key="1">
    <citation type="submission" date="2022-11" db="EMBL/GenBank/DDBJ databases">
        <title>Genome Sequence of Cubamyces cubensis.</title>
        <authorList>
            <person name="Buettner E."/>
        </authorList>
    </citation>
    <scope>NUCLEOTIDE SEQUENCE</scope>
    <source>
        <strain evidence="4">MPL-01</strain>
    </source>
</reference>
<dbReference type="AlphaFoldDB" id="A0AAD7XCS1"/>